<evidence type="ECO:0000313" key="2">
    <source>
        <dbReference type="Proteomes" id="UP000606786"/>
    </source>
</evidence>
<comment type="caution">
    <text evidence="1">The sequence shown here is derived from an EMBL/GenBank/DDBJ whole genome shotgun (WGS) entry which is preliminary data.</text>
</comment>
<reference evidence="1" key="1">
    <citation type="submission" date="2020-11" db="EMBL/GenBank/DDBJ databases">
        <authorList>
            <person name="Whitehead M."/>
        </authorList>
    </citation>
    <scope>NUCLEOTIDE SEQUENCE</scope>
    <source>
        <strain evidence="1">EGII</strain>
    </source>
</reference>
<organism evidence="1 2">
    <name type="scientific">Ceratitis capitata</name>
    <name type="common">Mediterranean fruit fly</name>
    <name type="synonym">Tephritis capitata</name>
    <dbReference type="NCBI Taxonomy" id="7213"/>
    <lineage>
        <taxon>Eukaryota</taxon>
        <taxon>Metazoa</taxon>
        <taxon>Ecdysozoa</taxon>
        <taxon>Arthropoda</taxon>
        <taxon>Hexapoda</taxon>
        <taxon>Insecta</taxon>
        <taxon>Pterygota</taxon>
        <taxon>Neoptera</taxon>
        <taxon>Endopterygota</taxon>
        <taxon>Diptera</taxon>
        <taxon>Brachycera</taxon>
        <taxon>Muscomorpha</taxon>
        <taxon>Tephritoidea</taxon>
        <taxon>Tephritidae</taxon>
        <taxon>Ceratitis</taxon>
        <taxon>Ceratitis</taxon>
    </lineage>
</organism>
<proteinExistence type="predicted"/>
<dbReference type="AlphaFoldDB" id="A0A811UWA6"/>
<sequence>MVHKLNPHSHSFIHHSLAVKRSFNGLSAPIIFFLLHNPDLELVKYQIIRISESEKPNWDYFKND</sequence>
<protein>
    <submittedName>
        <fullName evidence="1">(Mediterranean fruit fly) hypothetical protein</fullName>
    </submittedName>
</protein>
<accession>A0A811UWA6</accession>
<dbReference type="Proteomes" id="UP000606786">
    <property type="component" value="Unassembled WGS sequence"/>
</dbReference>
<name>A0A811UWA6_CERCA</name>
<evidence type="ECO:0000313" key="1">
    <source>
        <dbReference type="EMBL" id="CAD7002608.1"/>
    </source>
</evidence>
<gene>
    <name evidence="1" type="ORF">CCAP1982_LOCUS11092</name>
</gene>
<keyword evidence="2" id="KW-1185">Reference proteome</keyword>
<dbReference type="EMBL" id="CAJHJT010000034">
    <property type="protein sequence ID" value="CAD7002608.1"/>
    <property type="molecule type" value="Genomic_DNA"/>
</dbReference>